<evidence type="ECO:0000313" key="1">
    <source>
        <dbReference type="EMBL" id="GBN95930.1"/>
    </source>
</evidence>
<comment type="caution">
    <text evidence="1">The sequence shown here is derived from an EMBL/GenBank/DDBJ whole genome shotgun (WGS) entry which is preliminary data.</text>
</comment>
<organism evidence="1 2">
    <name type="scientific">Araneus ventricosus</name>
    <name type="common">Orbweaver spider</name>
    <name type="synonym">Epeira ventricosa</name>
    <dbReference type="NCBI Taxonomy" id="182803"/>
    <lineage>
        <taxon>Eukaryota</taxon>
        <taxon>Metazoa</taxon>
        <taxon>Ecdysozoa</taxon>
        <taxon>Arthropoda</taxon>
        <taxon>Chelicerata</taxon>
        <taxon>Arachnida</taxon>
        <taxon>Araneae</taxon>
        <taxon>Araneomorphae</taxon>
        <taxon>Entelegynae</taxon>
        <taxon>Araneoidea</taxon>
        <taxon>Araneidae</taxon>
        <taxon>Araneus</taxon>
    </lineage>
</organism>
<dbReference type="AlphaFoldDB" id="A0A4Y2T7J9"/>
<protein>
    <submittedName>
        <fullName evidence="1">Uncharacterized protein</fullName>
    </submittedName>
</protein>
<feature type="non-terminal residue" evidence="1">
    <location>
        <position position="18"/>
    </location>
</feature>
<gene>
    <name evidence="1" type="ORF">AVEN_159975_1</name>
</gene>
<dbReference type="EMBL" id="BGPR01026323">
    <property type="protein sequence ID" value="GBN95930.1"/>
    <property type="molecule type" value="Genomic_DNA"/>
</dbReference>
<sequence>MSSRHESTDYLTVCGPGA</sequence>
<keyword evidence="2" id="KW-1185">Reference proteome</keyword>
<proteinExistence type="predicted"/>
<name>A0A4Y2T7J9_ARAVE</name>
<accession>A0A4Y2T7J9</accession>
<dbReference type="Proteomes" id="UP000499080">
    <property type="component" value="Unassembled WGS sequence"/>
</dbReference>
<evidence type="ECO:0000313" key="2">
    <source>
        <dbReference type="Proteomes" id="UP000499080"/>
    </source>
</evidence>
<reference evidence="1 2" key="1">
    <citation type="journal article" date="2019" name="Sci. Rep.">
        <title>Orb-weaving spider Araneus ventricosus genome elucidates the spidroin gene catalogue.</title>
        <authorList>
            <person name="Kono N."/>
            <person name="Nakamura H."/>
            <person name="Ohtoshi R."/>
            <person name="Moran D.A.P."/>
            <person name="Shinohara A."/>
            <person name="Yoshida Y."/>
            <person name="Fujiwara M."/>
            <person name="Mori M."/>
            <person name="Tomita M."/>
            <person name="Arakawa K."/>
        </authorList>
    </citation>
    <scope>NUCLEOTIDE SEQUENCE [LARGE SCALE GENOMIC DNA]</scope>
</reference>